<evidence type="ECO:0000313" key="3">
    <source>
        <dbReference type="Proteomes" id="UP001457898"/>
    </source>
</evidence>
<dbReference type="EMBL" id="JBBMFP010000107">
    <property type="protein sequence ID" value="MEQ2434529.1"/>
    <property type="molecule type" value="Genomic_DNA"/>
</dbReference>
<dbReference type="Proteomes" id="UP001457898">
    <property type="component" value="Unassembled WGS sequence"/>
</dbReference>
<comment type="caution">
    <text evidence="2">The sequence shown here is derived from an EMBL/GenBank/DDBJ whole genome shotgun (WGS) entry which is preliminary data.</text>
</comment>
<dbReference type="SMART" id="SM00857">
    <property type="entry name" value="Resolvase"/>
    <property type="match status" value="1"/>
</dbReference>
<evidence type="ECO:0000259" key="1">
    <source>
        <dbReference type="PROSITE" id="PS51737"/>
    </source>
</evidence>
<dbReference type="Gene3D" id="3.90.1750.20">
    <property type="entry name" value="Putative Large Serine Recombinase, Chain B, Domain 2"/>
    <property type="match status" value="1"/>
</dbReference>
<protein>
    <submittedName>
        <fullName evidence="2">Recombinase family protein</fullName>
    </submittedName>
</protein>
<dbReference type="PANTHER" id="PTHR30461:SF23">
    <property type="entry name" value="DNA RECOMBINASE-RELATED"/>
    <property type="match status" value="1"/>
</dbReference>
<proteinExistence type="predicted"/>
<dbReference type="InterPro" id="IPR038109">
    <property type="entry name" value="DNA_bind_recomb_sf"/>
</dbReference>
<reference evidence="2 3" key="1">
    <citation type="submission" date="2024-03" db="EMBL/GenBank/DDBJ databases">
        <title>Human intestinal bacterial collection.</title>
        <authorList>
            <person name="Pauvert C."/>
            <person name="Hitch T.C.A."/>
            <person name="Clavel T."/>
        </authorList>
    </citation>
    <scope>NUCLEOTIDE SEQUENCE [LARGE SCALE GENOMIC DNA]</scope>
    <source>
        <strain evidence="2 3">CLA-SR-H028</strain>
    </source>
</reference>
<organism evidence="2 3">
    <name type="scientific">Blautia caccae</name>
    <dbReference type="NCBI Taxonomy" id="3133175"/>
    <lineage>
        <taxon>Bacteria</taxon>
        <taxon>Bacillati</taxon>
        <taxon>Bacillota</taxon>
        <taxon>Clostridia</taxon>
        <taxon>Lachnospirales</taxon>
        <taxon>Lachnospiraceae</taxon>
        <taxon>Blautia</taxon>
    </lineage>
</organism>
<dbReference type="InterPro" id="IPR011109">
    <property type="entry name" value="DNA_bind_recombinase_dom"/>
</dbReference>
<feature type="non-terminal residue" evidence="2">
    <location>
        <position position="1"/>
    </location>
</feature>
<feature type="non-terminal residue" evidence="2">
    <location>
        <position position="202"/>
    </location>
</feature>
<dbReference type="InterPro" id="IPR050639">
    <property type="entry name" value="SSR_resolvase"/>
</dbReference>
<evidence type="ECO:0000313" key="2">
    <source>
        <dbReference type="EMBL" id="MEQ2434529.1"/>
    </source>
</evidence>
<dbReference type="InterPro" id="IPR036162">
    <property type="entry name" value="Resolvase-like_N_sf"/>
</dbReference>
<dbReference type="RefSeq" id="WP_349064929.1">
    <property type="nucleotide sequence ID" value="NZ_JBBMFP010000107.1"/>
</dbReference>
<dbReference type="PANTHER" id="PTHR30461">
    <property type="entry name" value="DNA-INVERTASE FROM LAMBDOID PROPHAGE"/>
    <property type="match status" value="1"/>
</dbReference>
<accession>A0ABV1DVW4</accession>
<dbReference type="InterPro" id="IPR006119">
    <property type="entry name" value="Resolv_N"/>
</dbReference>
<gene>
    <name evidence="2" type="ORF">WMO65_26445</name>
</gene>
<dbReference type="Pfam" id="PF00239">
    <property type="entry name" value="Resolvase"/>
    <property type="match status" value="1"/>
</dbReference>
<sequence length="202" mass="22768">GRTKLESDSVTSQRILLKSFVIDQLGVDESDILEYVDDGVSGTHFKRNGFQQLQEDMKSGQIGCVVVKDFSRFGRDYLEVGFYIEYIFPLLQIRFISINDSYDSEASSGMTGGMNVALKNLVYNMYSLDLSKKISSAMQTRMKNGTRLPVNARYGYRKGKDGRLEIDPDSAKVVKMIFQMAAEGMSFAEITRELNKQEIATC</sequence>
<dbReference type="Pfam" id="PF07508">
    <property type="entry name" value="Recombinase"/>
    <property type="match status" value="1"/>
</dbReference>
<feature type="domain" description="Recombinase" evidence="1">
    <location>
        <begin position="153"/>
        <end position="202"/>
    </location>
</feature>
<dbReference type="Gene3D" id="3.40.50.1390">
    <property type="entry name" value="Resolvase, N-terminal catalytic domain"/>
    <property type="match status" value="1"/>
</dbReference>
<dbReference type="PROSITE" id="PS51737">
    <property type="entry name" value="RECOMBINASE_DNA_BIND"/>
    <property type="match status" value="1"/>
</dbReference>
<dbReference type="SUPFAM" id="SSF53041">
    <property type="entry name" value="Resolvase-like"/>
    <property type="match status" value="1"/>
</dbReference>
<name>A0ABV1DVW4_9FIRM</name>
<keyword evidence="3" id="KW-1185">Reference proteome</keyword>